<accession>A0AAE3XC03</accession>
<organism evidence="1 2">
    <name type="scientific">Deinococcus soli</name>
    <name type="common">ex Cha et al. 2016</name>
    <dbReference type="NCBI Taxonomy" id="1309411"/>
    <lineage>
        <taxon>Bacteria</taxon>
        <taxon>Thermotogati</taxon>
        <taxon>Deinococcota</taxon>
        <taxon>Deinococci</taxon>
        <taxon>Deinococcales</taxon>
        <taxon>Deinococcaceae</taxon>
        <taxon>Deinococcus</taxon>
    </lineage>
</organism>
<proteinExistence type="predicted"/>
<dbReference type="EMBL" id="JAVDQK010000004">
    <property type="protein sequence ID" value="MDR6218251.1"/>
    <property type="molecule type" value="Genomic_DNA"/>
</dbReference>
<dbReference type="RefSeq" id="WP_309854559.1">
    <property type="nucleotide sequence ID" value="NZ_JAVDQJ010000005.1"/>
</dbReference>
<name>A0AAE3XC03_9DEIO</name>
<protein>
    <submittedName>
        <fullName evidence="1">Uncharacterized protein</fullName>
    </submittedName>
</protein>
<reference evidence="1" key="1">
    <citation type="submission" date="2023-07" db="EMBL/GenBank/DDBJ databases">
        <title>Sorghum-associated microbial communities from plants grown in Nebraska, USA.</title>
        <authorList>
            <person name="Schachtman D."/>
        </authorList>
    </citation>
    <scope>NUCLEOTIDE SEQUENCE</scope>
    <source>
        <strain evidence="1">BE330</strain>
    </source>
</reference>
<dbReference type="AlphaFoldDB" id="A0AAE3XC03"/>
<comment type="caution">
    <text evidence="1">The sequence shown here is derived from an EMBL/GenBank/DDBJ whole genome shotgun (WGS) entry which is preliminary data.</text>
</comment>
<sequence>MTTDELLNLSGSVDDLVRAAHDHPPLREPLRRFARALLAALDTLDTPDTPGPVTAAALLDTPPTATRLAPRPDAEPDALPDALDDLPVTPLEWLAAAPAVQERLLFKADCYRLLRAQPLASTWDALRDVQAQALALGVDLGFVTRGVRSLPLLALERLERGYRLAALAAVAGEELLTRACAPGLLAAAARAQRPLFDVRAELGVGTDGDAGWVHQLLRTLAADRGEWVDALRVSARVDAAPEALEAALRALLGAPAERVGRPRAKVAKVKPAQLLKPRSGVERAVLAALSGQVLVVVGGAVDHLAVDRLRVSLGVREVVWVEAGPVAAASVSRVIGRGGVPVVVFLPRFSSHWVFDQVRAVVVGAGVPCVLLRAGFHPEGVLRQVAAQASLRVAGVAG</sequence>
<dbReference type="Proteomes" id="UP001185331">
    <property type="component" value="Unassembled WGS sequence"/>
</dbReference>
<gene>
    <name evidence="1" type="ORF">J2Y00_001814</name>
</gene>
<evidence type="ECO:0000313" key="2">
    <source>
        <dbReference type="Proteomes" id="UP001185331"/>
    </source>
</evidence>
<evidence type="ECO:0000313" key="1">
    <source>
        <dbReference type="EMBL" id="MDR6218251.1"/>
    </source>
</evidence>